<dbReference type="InterPro" id="IPR055170">
    <property type="entry name" value="GFO_IDH_MocA-like_dom"/>
</dbReference>
<dbReference type="EMBL" id="CADCUE010000031">
    <property type="protein sequence ID" value="CAA9314354.1"/>
    <property type="molecule type" value="Genomic_DNA"/>
</dbReference>
<dbReference type="InterPro" id="IPR000683">
    <property type="entry name" value="Gfo/Idh/MocA-like_OxRdtase_N"/>
</dbReference>
<dbReference type="PANTHER" id="PTHR43708:SF8">
    <property type="entry name" value="OXIDOREDUCTASE"/>
    <property type="match status" value="1"/>
</dbReference>
<evidence type="ECO:0000313" key="3">
    <source>
        <dbReference type="EMBL" id="CAA9314354.1"/>
    </source>
</evidence>
<dbReference type="InterPro" id="IPR051317">
    <property type="entry name" value="Gfo/Idh/MocA_oxidoreduct"/>
</dbReference>
<dbReference type="Gene3D" id="3.40.50.720">
    <property type="entry name" value="NAD(P)-binding Rossmann-like Domain"/>
    <property type="match status" value="1"/>
</dbReference>
<dbReference type="InterPro" id="IPR036291">
    <property type="entry name" value="NAD(P)-bd_dom_sf"/>
</dbReference>
<dbReference type="Pfam" id="PF01408">
    <property type="entry name" value="GFO_IDH_MocA"/>
    <property type="match status" value="1"/>
</dbReference>
<dbReference type="GO" id="GO:0000166">
    <property type="term" value="F:nucleotide binding"/>
    <property type="evidence" value="ECO:0007669"/>
    <property type="project" value="InterPro"/>
</dbReference>
<organism evidence="3">
    <name type="scientific">uncultured Frankineae bacterium</name>
    <dbReference type="NCBI Taxonomy" id="437475"/>
    <lineage>
        <taxon>Bacteria</taxon>
        <taxon>Bacillati</taxon>
        <taxon>Actinomycetota</taxon>
        <taxon>Actinomycetes</taxon>
        <taxon>Frankiales</taxon>
        <taxon>environmental samples</taxon>
    </lineage>
</organism>
<sequence length="525" mass="55474">MVRADGRGTSLTTRLADAGFSLTEGPDPTAAALLVLGPTGDGPLLAAAERGTPVLLVGAEHAGSLWDAAGLVPGRVLPAHDVRVRPGRSAGEVAQRLPGDELVLHDRWPLQDKVADDVEQLLTANSAFCDHPVATWRPATCVGTLTLGSADRTLDDPAFARLVFRVLRHVLGLRDAPPVRVGMLGYGAIGHEHAAAIGSTAGLELAAVCDPVEARVAAARAYAPGLRGHTAVEGLLADDGVDLVVVSTPPNTHAEQVLRALEAGKHVVVEKPFCLTVEEADRQIAAADAAGLALAVYQNRRWDVDYLALKAAVRAGRLGEVFHVETFVGGYDHPCNFWHSDAEISGGAIYDWGSHYLDWVLDLLPQPVEWVSATAHKRVWHDVTNADHTRVLLHFADGAEAEFTHSDLAAARKPKFYVLGTTGALVGDWQQERIVSRSPVGLVAEDRFAVSDAPAALSLHGADGSVTRLPSAAAPAQPFHRELADTLLSGWPMSVTPQGSRRNIAVMQAATQSAAEGGRPVPVPA</sequence>
<dbReference type="PANTHER" id="PTHR43708">
    <property type="entry name" value="CONSERVED EXPRESSED OXIDOREDUCTASE (EUROFUNG)"/>
    <property type="match status" value="1"/>
</dbReference>
<dbReference type="Pfam" id="PF22725">
    <property type="entry name" value="GFO_IDH_MocA_C3"/>
    <property type="match status" value="1"/>
</dbReference>
<dbReference type="SUPFAM" id="SSF51735">
    <property type="entry name" value="NAD(P)-binding Rossmann-fold domains"/>
    <property type="match status" value="1"/>
</dbReference>
<reference evidence="3" key="1">
    <citation type="submission" date="2020-02" db="EMBL/GenBank/DDBJ databases">
        <authorList>
            <person name="Meier V. D."/>
        </authorList>
    </citation>
    <scope>NUCLEOTIDE SEQUENCE</scope>
    <source>
        <strain evidence="3">AVDCRST_MAG16</strain>
    </source>
</reference>
<dbReference type="SUPFAM" id="SSF55347">
    <property type="entry name" value="Glyceraldehyde-3-phosphate dehydrogenase-like, C-terminal domain"/>
    <property type="match status" value="1"/>
</dbReference>
<proteinExistence type="predicted"/>
<protein>
    <submittedName>
        <fullName evidence="3">GH109</fullName>
    </submittedName>
</protein>
<name>A0A6J4KT00_9ACTN</name>
<evidence type="ECO:0000259" key="2">
    <source>
        <dbReference type="Pfam" id="PF22725"/>
    </source>
</evidence>
<dbReference type="AlphaFoldDB" id="A0A6J4KT00"/>
<dbReference type="Gene3D" id="3.30.360.10">
    <property type="entry name" value="Dihydrodipicolinate Reductase, domain 2"/>
    <property type="match status" value="1"/>
</dbReference>
<feature type="domain" description="Gfo/Idh/MocA-like oxidoreductase N-terminal" evidence="1">
    <location>
        <begin position="179"/>
        <end position="297"/>
    </location>
</feature>
<evidence type="ECO:0000259" key="1">
    <source>
        <dbReference type="Pfam" id="PF01408"/>
    </source>
</evidence>
<accession>A0A6J4KT00</accession>
<feature type="domain" description="GFO/IDH/MocA-like oxidoreductase" evidence="2">
    <location>
        <begin position="306"/>
        <end position="425"/>
    </location>
</feature>
<gene>
    <name evidence="3" type="ORF">AVDCRST_MAG16-511</name>
</gene>